<dbReference type="PANTHER" id="PTHR47354:SF5">
    <property type="entry name" value="PROTEIN RFBI"/>
    <property type="match status" value="1"/>
</dbReference>
<dbReference type="InterPro" id="IPR050415">
    <property type="entry name" value="MRET"/>
</dbReference>
<dbReference type="DNASU" id="4004898"/>
<dbReference type="Pfam" id="PF00970">
    <property type="entry name" value="FAD_binding_6"/>
    <property type="match status" value="1"/>
</dbReference>
<evidence type="ECO:0000313" key="5">
    <source>
        <dbReference type="EMBL" id="ABE29429.1"/>
    </source>
</evidence>
<feature type="domain" description="FAD-binding FR-type" evidence="4">
    <location>
        <begin position="112"/>
        <end position="213"/>
    </location>
</feature>
<dbReference type="InterPro" id="IPR001041">
    <property type="entry name" value="2Fe-2S_ferredoxin-type"/>
</dbReference>
<dbReference type="InterPro" id="IPR039261">
    <property type="entry name" value="FNR_nucleotide-bd"/>
</dbReference>
<dbReference type="InterPro" id="IPR012675">
    <property type="entry name" value="Beta-grasp_dom_sf"/>
</dbReference>
<dbReference type="PROSITE" id="PS51384">
    <property type="entry name" value="FAD_FR"/>
    <property type="match status" value="1"/>
</dbReference>
<dbReference type="CDD" id="cd06213">
    <property type="entry name" value="oxygenase_e_transfer_subunit"/>
    <property type="match status" value="1"/>
</dbReference>
<dbReference type="GO" id="GO:0004497">
    <property type="term" value="F:monooxygenase activity"/>
    <property type="evidence" value="ECO:0007669"/>
    <property type="project" value="UniProtKB-KW"/>
</dbReference>
<keyword evidence="6" id="KW-1185">Reference proteome</keyword>
<dbReference type="KEGG" id="bxe:Bxe_A3559"/>
<dbReference type="EMBL" id="CP000270">
    <property type="protein sequence ID" value="ABE29429.1"/>
    <property type="molecule type" value="Genomic_DNA"/>
</dbReference>
<dbReference type="KEGG" id="bxb:DR64_1258"/>
<dbReference type="SUPFAM" id="SSF52343">
    <property type="entry name" value="Ferredoxin reductase-like, C-terminal NADP-linked domain"/>
    <property type="match status" value="1"/>
</dbReference>
<dbReference type="Pfam" id="PF00175">
    <property type="entry name" value="NAD_binding_1"/>
    <property type="match status" value="1"/>
</dbReference>
<dbReference type="Pfam" id="PF00111">
    <property type="entry name" value="Fer2"/>
    <property type="match status" value="1"/>
</dbReference>
<dbReference type="InterPro" id="IPR036010">
    <property type="entry name" value="2Fe-2S_ferredoxin-like_sf"/>
</dbReference>
<name>Q143R0_PARXL</name>
<keyword evidence="2" id="KW-0479">Metal-binding</keyword>
<dbReference type="SUPFAM" id="SSF54292">
    <property type="entry name" value="2Fe-2S ferredoxin-like"/>
    <property type="match status" value="1"/>
</dbReference>
<dbReference type="InterPro" id="IPR001433">
    <property type="entry name" value="OxRdtase_FAD/NAD-bd"/>
</dbReference>
<dbReference type="Proteomes" id="UP000001817">
    <property type="component" value="Chromosome 1"/>
</dbReference>
<dbReference type="InterPro" id="IPR008333">
    <property type="entry name" value="Cbr1-like_FAD-bd_dom"/>
</dbReference>
<organism evidence="5 6">
    <name type="scientific">Paraburkholderia xenovorans (strain LB400)</name>
    <dbReference type="NCBI Taxonomy" id="266265"/>
    <lineage>
        <taxon>Bacteria</taxon>
        <taxon>Pseudomonadati</taxon>
        <taxon>Pseudomonadota</taxon>
        <taxon>Betaproteobacteria</taxon>
        <taxon>Burkholderiales</taxon>
        <taxon>Burkholderiaceae</taxon>
        <taxon>Paraburkholderia</taxon>
    </lineage>
</organism>
<dbReference type="RefSeq" id="WP_011487197.1">
    <property type="nucleotide sequence ID" value="NC_007951.1"/>
</dbReference>
<dbReference type="InterPro" id="IPR017927">
    <property type="entry name" value="FAD-bd_FR_type"/>
</dbReference>
<dbReference type="AlphaFoldDB" id="Q143R0"/>
<dbReference type="STRING" id="266265.Bxe_A3559"/>
<dbReference type="PROSITE" id="PS00197">
    <property type="entry name" value="2FE2S_FER_1"/>
    <property type="match status" value="1"/>
</dbReference>
<keyword evidence="5" id="KW-0503">Monooxygenase</keyword>
<dbReference type="SUPFAM" id="SSF63380">
    <property type="entry name" value="Riboflavin synthase domain-like"/>
    <property type="match status" value="1"/>
</dbReference>
<keyword evidence="2" id="KW-0411">Iron-sulfur</keyword>
<evidence type="ECO:0000256" key="1">
    <source>
        <dbReference type="ARBA" id="ARBA00001974"/>
    </source>
</evidence>
<gene>
    <name evidence="5" type="ORF">Bxe_A3559</name>
</gene>
<reference evidence="5 6" key="1">
    <citation type="journal article" date="2006" name="Proc. Natl. Acad. Sci. U.S.A.">
        <title>Burkholderia xenovorans LB400 harbors a multi-replicon, 9.73-Mbp genome shaped for versatility.</title>
        <authorList>
            <person name="Chain P.S."/>
            <person name="Denef V.J."/>
            <person name="Konstantinidis K.T."/>
            <person name="Vergez L.M."/>
            <person name="Agullo L."/>
            <person name="Reyes V.L."/>
            <person name="Hauser L."/>
            <person name="Cordova M."/>
            <person name="Gomez L."/>
            <person name="Gonzalez M."/>
            <person name="Land M."/>
            <person name="Lao V."/>
            <person name="Larimer F."/>
            <person name="LiPuma J.J."/>
            <person name="Mahenthiralingam E."/>
            <person name="Malfatti S.A."/>
            <person name="Marx C.J."/>
            <person name="Parnell J.J."/>
            <person name="Ramette A."/>
            <person name="Richardson P."/>
            <person name="Seeger M."/>
            <person name="Smith D."/>
            <person name="Spilker T."/>
            <person name="Sul W.J."/>
            <person name="Tsoi T.V."/>
            <person name="Ulrich L.E."/>
            <person name="Zhulin I.B."/>
            <person name="Tiedje J.M."/>
        </authorList>
    </citation>
    <scope>NUCLEOTIDE SEQUENCE [LARGE SCALE GENOMIC DNA]</scope>
    <source>
        <strain evidence="5 6">LB400</strain>
    </source>
</reference>
<dbReference type="PANTHER" id="PTHR47354">
    <property type="entry name" value="NADH OXIDOREDUCTASE HCR"/>
    <property type="match status" value="1"/>
</dbReference>
<comment type="cofactor">
    <cofactor evidence="1">
        <name>FAD</name>
        <dbReference type="ChEBI" id="CHEBI:57692"/>
    </cofactor>
</comment>
<proteinExistence type="predicted"/>
<dbReference type="OrthoDB" id="9806195at2"/>
<keyword evidence="2" id="KW-0001">2Fe-2S</keyword>
<dbReference type="Gene3D" id="2.40.30.10">
    <property type="entry name" value="Translation factors"/>
    <property type="match status" value="1"/>
</dbReference>
<dbReference type="EC" id="1.14.15.-" evidence="5"/>
<accession>Q143R0</accession>
<evidence type="ECO:0000256" key="2">
    <source>
        <dbReference type="ARBA" id="ARBA00022714"/>
    </source>
</evidence>
<dbReference type="eggNOG" id="COG0633">
    <property type="taxonomic scope" value="Bacteria"/>
</dbReference>
<dbReference type="PROSITE" id="PS51085">
    <property type="entry name" value="2FE2S_FER_2"/>
    <property type="match status" value="1"/>
</dbReference>
<feature type="domain" description="2Fe-2S ferredoxin-type" evidence="3">
    <location>
        <begin position="15"/>
        <end position="106"/>
    </location>
</feature>
<keyword evidence="2" id="KW-0408">Iron</keyword>
<evidence type="ECO:0000313" key="6">
    <source>
        <dbReference type="Proteomes" id="UP000001817"/>
    </source>
</evidence>
<sequence>MRDFLKSAFGRSKPKQLRILPQDVTIEIGQGQTLLEAALANGIAYPHDCTVGTCASCKTRLKQGRVREATPFGYTLSKDELDAGYILACQAFPKDELTVVEIDSSAGDLMPAEKYTANIIATEPLTHDILRVTVQTDRAVSYAAGQYANLRKAGGGRARSYSFANAPQRKGRTLLEFYIRKVPGGEFTESLFGGELKGVSLEMEAPLGTFHLRAGDSHMVCIAGGSGLAPLVSILEHARGNRIKRDCTLLFGARTQADLYQLDAIGSIASNWQGDFRFIPVLSDEPLDSDWKGARGLVTDHIAPGFCEGGEGYLCGPPLMIDAAIASLAKHGIPLEKVFYDKFTDSRDR</sequence>
<dbReference type="Gene3D" id="3.40.50.80">
    <property type="entry name" value="Nucleotide-binding domain of ferredoxin-NADP reductase (FNR) module"/>
    <property type="match status" value="1"/>
</dbReference>
<dbReference type="CDD" id="cd00207">
    <property type="entry name" value="fer2"/>
    <property type="match status" value="1"/>
</dbReference>
<dbReference type="SMR" id="Q143R0"/>
<evidence type="ECO:0000259" key="3">
    <source>
        <dbReference type="PROSITE" id="PS51085"/>
    </source>
</evidence>
<keyword evidence="5" id="KW-0560">Oxidoreductase</keyword>
<evidence type="ECO:0000259" key="4">
    <source>
        <dbReference type="PROSITE" id="PS51384"/>
    </source>
</evidence>
<dbReference type="Gene3D" id="3.10.20.30">
    <property type="match status" value="1"/>
</dbReference>
<dbReference type="PRINTS" id="PR00410">
    <property type="entry name" value="PHEHYDRXLASE"/>
</dbReference>
<dbReference type="InterPro" id="IPR006058">
    <property type="entry name" value="2Fe2S_fd_BS"/>
</dbReference>
<dbReference type="eggNOG" id="COG0543">
    <property type="taxonomic scope" value="Bacteria"/>
</dbReference>
<dbReference type="PATRIC" id="fig|266265.5.peg.905"/>
<protein>
    <submittedName>
        <fullName evidence="5">Xylene monooxygenase electron transfer component</fullName>
        <ecNumber evidence="5">1.14.15.-</ecNumber>
    </submittedName>
</protein>
<dbReference type="GO" id="GO:0051537">
    <property type="term" value="F:2 iron, 2 sulfur cluster binding"/>
    <property type="evidence" value="ECO:0007669"/>
    <property type="project" value="UniProtKB-KW"/>
</dbReference>
<dbReference type="InterPro" id="IPR017938">
    <property type="entry name" value="Riboflavin_synthase-like_b-brl"/>
</dbReference>